<evidence type="ECO:0000256" key="2">
    <source>
        <dbReference type="SAM" id="Phobius"/>
    </source>
</evidence>
<evidence type="ECO:0000259" key="3">
    <source>
        <dbReference type="Pfam" id="PF07916"/>
    </source>
</evidence>
<evidence type="ECO:0000313" key="5">
    <source>
        <dbReference type="Proteomes" id="UP000251341"/>
    </source>
</evidence>
<feature type="transmembrane region" description="Helical" evidence="2">
    <location>
        <begin position="478"/>
        <end position="498"/>
    </location>
</feature>
<feature type="compositionally biased region" description="Basic and acidic residues" evidence="1">
    <location>
        <begin position="868"/>
        <end position="878"/>
    </location>
</feature>
<reference evidence="4 5" key="1">
    <citation type="submission" date="2017-04" db="EMBL/GenBank/DDBJ databases">
        <title>Unexpected and diverse lifestyles within the genus Limnohabitans.</title>
        <authorList>
            <person name="Kasalicky V."/>
            <person name="Mehrshad M."/>
            <person name="Andrei S.-A."/>
            <person name="Salcher M."/>
            <person name="Kratochvilova H."/>
            <person name="Simek K."/>
            <person name="Ghai R."/>
        </authorList>
    </citation>
    <scope>NUCLEOTIDE SEQUENCE [LARGE SCALE GENOMIC DNA]</scope>
    <source>
        <strain evidence="4 5">MWH-C5</strain>
    </source>
</reference>
<name>A0A315EK75_9BURK</name>
<feature type="transmembrane region" description="Helical" evidence="2">
    <location>
        <begin position="384"/>
        <end position="403"/>
    </location>
</feature>
<feature type="transmembrane region" description="Helical" evidence="2">
    <location>
        <begin position="20"/>
        <end position="42"/>
    </location>
</feature>
<dbReference type="InterPro" id="IPR012931">
    <property type="entry name" value="TraG_N_Proteobacteria"/>
</dbReference>
<keyword evidence="2" id="KW-0812">Transmembrane</keyword>
<organism evidence="4 5">
    <name type="scientific">Limnohabitans curvus</name>
    <dbReference type="NCBI Taxonomy" id="323423"/>
    <lineage>
        <taxon>Bacteria</taxon>
        <taxon>Pseudomonadati</taxon>
        <taxon>Pseudomonadota</taxon>
        <taxon>Betaproteobacteria</taxon>
        <taxon>Burkholderiales</taxon>
        <taxon>Comamonadaceae</taxon>
        <taxon>Limnohabitans</taxon>
    </lineage>
</organism>
<comment type="caution">
    <text evidence="4">The sequence shown here is derived from an EMBL/GenBank/DDBJ whole genome shotgun (WGS) entry which is preliminary data.</text>
</comment>
<dbReference type="EMBL" id="NESP01000002">
    <property type="protein sequence ID" value="PUE56442.1"/>
    <property type="molecule type" value="Genomic_DNA"/>
</dbReference>
<dbReference type="Proteomes" id="UP000251341">
    <property type="component" value="Unassembled WGS sequence"/>
</dbReference>
<keyword evidence="5" id="KW-1185">Reference proteome</keyword>
<feature type="compositionally biased region" description="Polar residues" evidence="1">
    <location>
        <begin position="590"/>
        <end position="639"/>
    </location>
</feature>
<keyword evidence="2" id="KW-1133">Transmembrane helix</keyword>
<feature type="region of interest" description="Disordered" evidence="1">
    <location>
        <begin position="564"/>
        <end position="694"/>
    </location>
</feature>
<feature type="compositionally biased region" description="Low complexity" evidence="1">
    <location>
        <begin position="901"/>
        <end position="919"/>
    </location>
</feature>
<evidence type="ECO:0000256" key="1">
    <source>
        <dbReference type="SAM" id="MobiDB-lite"/>
    </source>
</evidence>
<keyword evidence="2" id="KW-0472">Membrane</keyword>
<gene>
    <name evidence="4" type="ORF">B9Z44_14440</name>
</gene>
<feature type="compositionally biased region" description="Low complexity" evidence="1">
    <location>
        <begin position="640"/>
        <end position="649"/>
    </location>
</feature>
<dbReference type="Pfam" id="PF07916">
    <property type="entry name" value="TraG_N"/>
    <property type="match status" value="1"/>
</dbReference>
<feature type="compositionally biased region" description="Polar residues" evidence="1">
    <location>
        <begin position="670"/>
        <end position="686"/>
    </location>
</feature>
<feature type="region of interest" description="Disordered" evidence="1">
    <location>
        <begin position="862"/>
        <end position="929"/>
    </location>
</feature>
<dbReference type="RefSeq" id="WP_108402970.1">
    <property type="nucleotide sequence ID" value="NZ_NESP01000002.1"/>
</dbReference>
<accession>A0A315EK75</accession>
<evidence type="ECO:0000313" key="4">
    <source>
        <dbReference type="EMBL" id="PUE56442.1"/>
    </source>
</evidence>
<dbReference type="AlphaFoldDB" id="A0A315EK75"/>
<feature type="domain" description="TraG N-terminal Proteobacteria" evidence="3">
    <location>
        <begin position="12"/>
        <end position="508"/>
    </location>
</feature>
<proteinExistence type="predicted"/>
<protein>
    <recommendedName>
        <fullName evidence="3">TraG N-terminal Proteobacteria domain-containing protein</fullName>
    </recommendedName>
</protein>
<sequence length="992" mass="103630">MFPTLTIYSVSADLTMLNAILNGVAMIVNQTGFIWGFALLVSTWNIIRTVTKATFASVGGTGGSAMGTGAFDIIMPLIFASLLTAPGMKVSVNLESTINGKLSKVDNVPFVIALVPAMASELSQELGALVETAYQSAGTNYSSISASGNGFVNPLKVLLTSRTAIMRLGSVDSQVKSVVGACINSDSGADYSKIIAKVMNAGNTGATIAESIPINGIPKTALGALLYQASLNTTGLVTDMNISSQSISTCADAAYIVADNIGNTLNSKEFSRVVQGAVNGADQPNPNADYSFTKFAEQYTAVRTANTSLSALADGTTQANAEAINLLFSELVTSDLNCLRSDASNKTTCQAAAIQGLEIERNNIQRAANEVQMLKYAGSFANHIMALIIGLGPVVVLFMMFSGSNASKSIYTVVHIMVWPLLVLNVGAEIINGMIYMQVATFLTSITQGGYLSQAVAVEAYKQFSIQVGTAAHIMSSLPVLMSMIFGLSATSAMVSVASRMSPPDSQAAPATTPQAMSTAPILQNSSLASASQGAGYNTLAETGAIKAVNQNAQYGQLAQQAHRAQSEETARQQTITEGESLTKAFTERGSLSNATRSGIDTSTAKSISNRVAETMRNSNSEHVNDNASSSKSNINSTTAGAGASAAGSVGAGGEHKTGAGAGGSLRADTGTTANDSLTRTQTAGRSKSVEEAKAVEKAIGDELRTAKTNGSSTDKVKALEAMYSKQQQYTSTLSESLSNKDSSGLNNSNTNSLVSFAQNYSSESLAHSIQTNKGMRDFQLTEGRNFEQSSAAAKHMRDATQMVDSGASDQVRMSPLARQAAIRHNAAVRLFNDGNASTDERKMASDYLTKQGMAISGLQQEFGPTDRLSHKVDRPEDQTGVDARNLDQRAGKFLPPVPQSTPRATSPRAAAPTKTGTGTPPPPTTPSVTVNATLPEVKDAFAKTDAAGLNQVTGDGTAIRTAKTIGENTKNFLTSGTNERVEFGKLDDGKK</sequence>
<feature type="transmembrane region" description="Helical" evidence="2">
    <location>
        <begin position="409"/>
        <end position="428"/>
    </location>
</feature>